<dbReference type="RefSeq" id="WP_268757215.1">
    <property type="nucleotide sequence ID" value="NZ_CP113836.1"/>
</dbReference>
<keyword evidence="2" id="KW-1185">Reference proteome</keyword>
<organism evidence="1 2">
    <name type="scientific">Amycolatopsis cynarae</name>
    <dbReference type="NCBI Taxonomy" id="2995223"/>
    <lineage>
        <taxon>Bacteria</taxon>
        <taxon>Bacillati</taxon>
        <taxon>Actinomycetota</taxon>
        <taxon>Actinomycetes</taxon>
        <taxon>Pseudonocardiales</taxon>
        <taxon>Pseudonocardiaceae</taxon>
        <taxon>Amycolatopsis</taxon>
    </lineage>
</organism>
<sequence length="115" mass="12868">MSRSTVVSAACPKKCRRCKKGPLVGQGAEGGRKHVGRGLCSYCWELVAGTDKLFDYPRLTRFSEETYFDWQALLARDPALKKREGAALLGISYAALDRALTRYRRRLREENGAVA</sequence>
<evidence type="ECO:0000313" key="1">
    <source>
        <dbReference type="EMBL" id="WAL67091.1"/>
    </source>
</evidence>
<proteinExistence type="predicted"/>
<evidence type="ECO:0000313" key="2">
    <source>
        <dbReference type="Proteomes" id="UP001163203"/>
    </source>
</evidence>
<reference evidence="1" key="1">
    <citation type="submission" date="2022-11" db="EMBL/GenBank/DDBJ databases">
        <authorList>
            <person name="Mo P."/>
        </authorList>
    </citation>
    <scope>NUCLEOTIDE SEQUENCE</scope>
    <source>
        <strain evidence="1">HUAS 11-8</strain>
    </source>
</reference>
<dbReference type="Proteomes" id="UP001163203">
    <property type="component" value="Chromosome"/>
</dbReference>
<name>A0ABY7B437_9PSEU</name>
<protein>
    <submittedName>
        <fullName evidence="1">Uncharacterized protein</fullName>
    </submittedName>
</protein>
<accession>A0ABY7B437</accession>
<dbReference type="EMBL" id="CP113836">
    <property type="protein sequence ID" value="WAL67091.1"/>
    <property type="molecule type" value="Genomic_DNA"/>
</dbReference>
<gene>
    <name evidence="1" type="ORF">ORV05_04705</name>
</gene>